<dbReference type="SMART" id="SM00342">
    <property type="entry name" value="HTH_ARAC"/>
    <property type="match status" value="1"/>
</dbReference>
<dbReference type="Pfam" id="PF12833">
    <property type="entry name" value="HTH_18"/>
    <property type="match status" value="1"/>
</dbReference>
<dbReference type="PANTHER" id="PTHR46796">
    <property type="entry name" value="HTH-TYPE TRANSCRIPTIONAL ACTIVATOR RHAS-RELATED"/>
    <property type="match status" value="1"/>
</dbReference>
<comment type="caution">
    <text evidence="5">The sequence shown here is derived from an EMBL/GenBank/DDBJ whole genome shotgun (WGS) entry which is preliminary data.</text>
</comment>
<name>A0A3M0C054_9PROT</name>
<organism evidence="5 6">
    <name type="scientific">Eilatimonas milleporae</name>
    <dbReference type="NCBI Taxonomy" id="911205"/>
    <lineage>
        <taxon>Bacteria</taxon>
        <taxon>Pseudomonadati</taxon>
        <taxon>Pseudomonadota</taxon>
        <taxon>Alphaproteobacteria</taxon>
        <taxon>Kordiimonadales</taxon>
        <taxon>Kordiimonadaceae</taxon>
        <taxon>Eilatimonas</taxon>
    </lineage>
</organism>
<accession>A0A3M0C054</accession>
<sequence>MDRASEHITGRQRSAGPPDERLRLLTLARGEMWPEREVCEIVLVLDCRARGFTMTDMDETLCVGETALLPLGDGLISSAHGRVISARMEQLAAPPEPQRLTDSLIARLLRRAWASVYTARDVVEPSLSLIEVLITQSQRAHQERLDFLDTLDPRIARVLDYIEVHFGEGLTVAELADVACLSPGHFSRLFKASIGDAVWTYVQSRRCERAKEMLLTTQSTLSDIAYACGFAHQGHFTQCFRKQFDVTPGQVRNEPCALPEGTHGSCQSD</sequence>
<dbReference type="RefSeq" id="WP_211332316.1">
    <property type="nucleotide sequence ID" value="NZ_REFR01000015.1"/>
</dbReference>
<feature type="domain" description="HTH araC/xylS-type" evidence="4">
    <location>
        <begin position="156"/>
        <end position="254"/>
    </location>
</feature>
<dbReference type="GO" id="GO:0003700">
    <property type="term" value="F:DNA-binding transcription factor activity"/>
    <property type="evidence" value="ECO:0007669"/>
    <property type="project" value="InterPro"/>
</dbReference>
<dbReference type="SUPFAM" id="SSF46689">
    <property type="entry name" value="Homeodomain-like"/>
    <property type="match status" value="2"/>
</dbReference>
<dbReference type="PANTHER" id="PTHR46796:SF6">
    <property type="entry name" value="ARAC SUBFAMILY"/>
    <property type="match status" value="1"/>
</dbReference>
<keyword evidence="3" id="KW-0804">Transcription</keyword>
<keyword evidence="6" id="KW-1185">Reference proteome</keyword>
<dbReference type="InterPro" id="IPR050204">
    <property type="entry name" value="AraC_XylS_family_regulators"/>
</dbReference>
<evidence type="ECO:0000313" key="5">
    <source>
        <dbReference type="EMBL" id="RMB02007.1"/>
    </source>
</evidence>
<dbReference type="GO" id="GO:0043565">
    <property type="term" value="F:sequence-specific DNA binding"/>
    <property type="evidence" value="ECO:0007669"/>
    <property type="project" value="InterPro"/>
</dbReference>
<dbReference type="InParanoid" id="A0A3M0C054"/>
<evidence type="ECO:0000259" key="4">
    <source>
        <dbReference type="PROSITE" id="PS01124"/>
    </source>
</evidence>
<dbReference type="Proteomes" id="UP000271227">
    <property type="component" value="Unassembled WGS sequence"/>
</dbReference>
<keyword evidence="2" id="KW-0238">DNA-binding</keyword>
<dbReference type="InterPro" id="IPR020449">
    <property type="entry name" value="Tscrpt_reg_AraC-type_HTH"/>
</dbReference>
<gene>
    <name evidence="5" type="ORF">BXY39_3517</name>
</gene>
<protein>
    <submittedName>
        <fullName evidence="5">Helix-turn-helix protein</fullName>
    </submittedName>
</protein>
<reference evidence="5 6" key="1">
    <citation type="submission" date="2018-10" db="EMBL/GenBank/DDBJ databases">
        <title>Genomic Encyclopedia of Archaeal and Bacterial Type Strains, Phase II (KMG-II): from individual species to whole genera.</title>
        <authorList>
            <person name="Goeker M."/>
        </authorList>
    </citation>
    <scope>NUCLEOTIDE SEQUENCE [LARGE SCALE GENOMIC DNA]</scope>
    <source>
        <strain evidence="5 6">DSM 25217</strain>
    </source>
</reference>
<dbReference type="AlphaFoldDB" id="A0A3M0C054"/>
<dbReference type="InterPro" id="IPR009057">
    <property type="entry name" value="Homeodomain-like_sf"/>
</dbReference>
<evidence type="ECO:0000313" key="6">
    <source>
        <dbReference type="Proteomes" id="UP000271227"/>
    </source>
</evidence>
<keyword evidence="1" id="KW-0805">Transcription regulation</keyword>
<evidence type="ECO:0000256" key="2">
    <source>
        <dbReference type="ARBA" id="ARBA00023125"/>
    </source>
</evidence>
<dbReference type="EMBL" id="REFR01000015">
    <property type="protein sequence ID" value="RMB02007.1"/>
    <property type="molecule type" value="Genomic_DNA"/>
</dbReference>
<evidence type="ECO:0000256" key="3">
    <source>
        <dbReference type="ARBA" id="ARBA00023163"/>
    </source>
</evidence>
<evidence type="ECO:0000256" key="1">
    <source>
        <dbReference type="ARBA" id="ARBA00023015"/>
    </source>
</evidence>
<proteinExistence type="predicted"/>
<dbReference type="Gene3D" id="1.10.10.60">
    <property type="entry name" value="Homeodomain-like"/>
    <property type="match status" value="2"/>
</dbReference>
<dbReference type="InterPro" id="IPR018060">
    <property type="entry name" value="HTH_AraC"/>
</dbReference>
<dbReference type="PRINTS" id="PR00032">
    <property type="entry name" value="HTHARAC"/>
</dbReference>
<dbReference type="PROSITE" id="PS01124">
    <property type="entry name" value="HTH_ARAC_FAMILY_2"/>
    <property type="match status" value="1"/>
</dbReference>